<dbReference type="EMBL" id="CP013200">
    <property type="protein sequence ID" value="ALO67778.1"/>
    <property type="molecule type" value="Genomic_DNA"/>
</dbReference>
<evidence type="ECO:0008006" key="6">
    <source>
        <dbReference type="Google" id="ProtNLM"/>
    </source>
</evidence>
<evidence type="ECO:0000259" key="3">
    <source>
        <dbReference type="Pfam" id="PF19040"/>
    </source>
</evidence>
<dbReference type="GO" id="GO:0016747">
    <property type="term" value="F:acyltransferase activity, transferring groups other than amino-acyl groups"/>
    <property type="evidence" value="ECO:0007669"/>
    <property type="project" value="InterPro"/>
</dbReference>
<gene>
    <name evidence="4" type="ORF">AS189_16445</name>
</gene>
<dbReference type="Pfam" id="PF01757">
    <property type="entry name" value="Acyl_transf_3"/>
    <property type="match status" value="1"/>
</dbReference>
<feature type="domain" description="SGNH" evidence="3">
    <location>
        <begin position="446"/>
        <end position="666"/>
    </location>
</feature>
<dbReference type="Pfam" id="PF19040">
    <property type="entry name" value="SGNH"/>
    <property type="match status" value="1"/>
</dbReference>
<evidence type="ECO:0000259" key="2">
    <source>
        <dbReference type="Pfam" id="PF01757"/>
    </source>
</evidence>
<organism evidence="4 5">
    <name type="scientific">Arthrobacter alpinus</name>
    <dbReference type="NCBI Taxonomy" id="656366"/>
    <lineage>
        <taxon>Bacteria</taxon>
        <taxon>Bacillati</taxon>
        <taxon>Actinomycetota</taxon>
        <taxon>Actinomycetes</taxon>
        <taxon>Micrococcales</taxon>
        <taxon>Micrococcaceae</taxon>
        <taxon>Arthrobacter</taxon>
    </lineage>
</organism>
<feature type="transmembrane region" description="Helical" evidence="1">
    <location>
        <begin position="293"/>
        <end position="316"/>
    </location>
</feature>
<sequence length="673" mass="71816">MLGWPGGGFIGVDIFFVISGFLITGQLVRQHERVGRISISEFYRARIRRILPASIVALIVVTALSFLTFRPSRAWDTLVDGVSAFFFSANWRFAVTGTDYWAADGAISPFQHFWSLGVEEQFYFVWPFVIIVVLSALAGKKASHRFGLAVIMGLIIVASFVWAVLETSSNPGFAYFNTFSRVWEMGVGALLAIMVPALMKIKDRLRPFIAWTGLAGIAASIWLINSDMAFPGPWAALPVASTALVIIAGTGGEQKFLYPITNKAAGFVGNISYSLYLWHFPVIIFMGEYVNEWAWPAYITALGLMVLLSCASYYFVEEPVRRSDWLLLDSMSSKTPGVKKPDDAMALQRLFVAGLAVLVAGIIPLTLAPPKAAVMVDLADVVSIPTQGATQADSLTLDSAVQELQDGINSALQATTWPALNPSLDDVMSEGKPDEEDAGCGTGSLDPGICDFTGGHDKSAVVLGDSTAIALVATARAAIGDEYNVRGLSKAGCVGLAVEVHDDRAEEMASCQQFKADSIAEILRTKPQIVFLTNSPGALTNVAGADGNAKAAAWQQGAKDTIEALKPSGAKVVIVAAPPSARTISICATKSSLPSDCVASIDHGFELVSGAYSAAAKDTGISAVDTRFWYCNQKGNCPAFAGATVVKRDTIHVTKQYSELLAPAFKTMMAGLS</sequence>
<feature type="transmembrane region" description="Helical" evidence="1">
    <location>
        <begin position="146"/>
        <end position="165"/>
    </location>
</feature>
<keyword evidence="1" id="KW-0812">Transmembrane</keyword>
<feature type="transmembrane region" description="Helical" evidence="1">
    <location>
        <begin position="49"/>
        <end position="69"/>
    </location>
</feature>
<name>A0A0S2M238_9MICC</name>
<feature type="transmembrane region" description="Helical" evidence="1">
    <location>
        <begin position="185"/>
        <end position="201"/>
    </location>
</feature>
<keyword evidence="1" id="KW-0472">Membrane</keyword>
<dbReference type="InterPro" id="IPR002656">
    <property type="entry name" value="Acyl_transf_3_dom"/>
</dbReference>
<evidence type="ECO:0000313" key="4">
    <source>
        <dbReference type="EMBL" id="ALO67778.1"/>
    </source>
</evidence>
<dbReference type="PANTHER" id="PTHR23028">
    <property type="entry name" value="ACETYLTRANSFERASE"/>
    <property type="match status" value="1"/>
</dbReference>
<evidence type="ECO:0000313" key="5">
    <source>
        <dbReference type="Proteomes" id="UP000059574"/>
    </source>
</evidence>
<accession>A0A0S2M238</accession>
<feature type="transmembrane region" description="Helical" evidence="1">
    <location>
        <begin position="231"/>
        <end position="252"/>
    </location>
</feature>
<dbReference type="Proteomes" id="UP000059574">
    <property type="component" value="Chromosome"/>
</dbReference>
<evidence type="ECO:0000256" key="1">
    <source>
        <dbReference type="SAM" id="Phobius"/>
    </source>
</evidence>
<protein>
    <recommendedName>
        <fullName evidence="6">Acyltransferase</fullName>
    </recommendedName>
</protein>
<dbReference type="InterPro" id="IPR043968">
    <property type="entry name" value="SGNH"/>
</dbReference>
<reference evidence="4 5" key="2">
    <citation type="journal article" date="2016" name="J. Biotechnol.">
        <title>Complete genome sequence of Arthrobacter alpinus ERGS4:06, a yellow pigmented bacterium tolerant to cold and radiations isolated from Sikkim Himalaya.</title>
        <authorList>
            <person name="Kumar R."/>
            <person name="Singh D."/>
            <person name="Swarnkar M.K."/>
            <person name="Singh A.K."/>
            <person name="Kumar S."/>
        </authorList>
    </citation>
    <scope>NUCLEOTIDE SEQUENCE [LARGE SCALE GENOMIC DNA]</scope>
    <source>
        <strain evidence="4 5">ERGS4:06</strain>
    </source>
</reference>
<keyword evidence="1" id="KW-1133">Transmembrane helix</keyword>
<feature type="transmembrane region" description="Helical" evidence="1">
    <location>
        <begin position="350"/>
        <end position="368"/>
    </location>
</feature>
<feature type="transmembrane region" description="Helical" evidence="1">
    <location>
        <begin position="264"/>
        <end position="287"/>
    </location>
</feature>
<proteinExistence type="predicted"/>
<dbReference type="InterPro" id="IPR050879">
    <property type="entry name" value="Acyltransferase_3"/>
</dbReference>
<feature type="transmembrane region" description="Helical" evidence="1">
    <location>
        <begin position="122"/>
        <end position="139"/>
    </location>
</feature>
<dbReference type="AlphaFoldDB" id="A0A0S2M238"/>
<feature type="domain" description="Acyltransferase 3" evidence="2">
    <location>
        <begin position="8"/>
        <end position="313"/>
    </location>
</feature>
<dbReference type="GO" id="GO:0016020">
    <property type="term" value="C:membrane"/>
    <property type="evidence" value="ECO:0007669"/>
    <property type="project" value="TreeGrafter"/>
</dbReference>
<dbReference type="GO" id="GO:0009103">
    <property type="term" value="P:lipopolysaccharide biosynthetic process"/>
    <property type="evidence" value="ECO:0007669"/>
    <property type="project" value="TreeGrafter"/>
</dbReference>
<dbReference type="PANTHER" id="PTHR23028:SF53">
    <property type="entry name" value="ACYL_TRANSF_3 DOMAIN-CONTAINING PROTEIN"/>
    <property type="match status" value="1"/>
</dbReference>
<feature type="transmembrane region" description="Helical" evidence="1">
    <location>
        <begin position="208"/>
        <end position="225"/>
    </location>
</feature>
<feature type="transmembrane region" description="Helical" evidence="1">
    <location>
        <begin position="6"/>
        <end position="28"/>
    </location>
</feature>
<reference evidence="5" key="1">
    <citation type="submission" date="2015-11" db="EMBL/GenBank/DDBJ databases">
        <authorList>
            <person name="Kumar R."/>
            <person name="Singh D."/>
            <person name="Swarnkar M.K."/>
            <person name="Singh A.K."/>
            <person name="Kumar S."/>
        </authorList>
    </citation>
    <scope>NUCLEOTIDE SEQUENCE [LARGE SCALE GENOMIC DNA]</scope>
    <source>
        <strain evidence="5">ERGS4:06</strain>
    </source>
</reference>